<dbReference type="AlphaFoldDB" id="A0A1E1L910"/>
<dbReference type="Gene3D" id="3.30.710.10">
    <property type="entry name" value="Potassium Channel Kv1.1, Chain A"/>
    <property type="match status" value="1"/>
</dbReference>
<gene>
    <name evidence="1" type="ORF">RAG0_12649</name>
</gene>
<accession>A0A1E1L910</accession>
<evidence type="ECO:0008006" key="3">
    <source>
        <dbReference type="Google" id="ProtNLM"/>
    </source>
</evidence>
<dbReference type="InterPro" id="IPR011333">
    <property type="entry name" value="SKP1/BTB/POZ_sf"/>
</dbReference>
<dbReference type="EMBL" id="FJUX01000091">
    <property type="protein sequence ID" value="CZT07043.1"/>
    <property type="molecule type" value="Genomic_DNA"/>
</dbReference>
<keyword evidence="2" id="KW-1185">Reference proteome</keyword>
<dbReference type="OrthoDB" id="5275938at2759"/>
<evidence type="ECO:0000313" key="1">
    <source>
        <dbReference type="EMBL" id="CZT07043.1"/>
    </source>
</evidence>
<evidence type="ECO:0000313" key="2">
    <source>
        <dbReference type="Proteomes" id="UP000178912"/>
    </source>
</evidence>
<reference evidence="2" key="1">
    <citation type="submission" date="2016-03" db="EMBL/GenBank/DDBJ databases">
        <authorList>
            <person name="Guldener U."/>
        </authorList>
    </citation>
    <scope>NUCLEOTIDE SEQUENCE [LARGE SCALE GENOMIC DNA]</scope>
    <source>
        <strain evidence="2">04CH-RAC-A.6.1</strain>
    </source>
</reference>
<organism evidence="1 2">
    <name type="scientific">Rhynchosporium agropyri</name>
    <dbReference type="NCBI Taxonomy" id="914238"/>
    <lineage>
        <taxon>Eukaryota</taxon>
        <taxon>Fungi</taxon>
        <taxon>Dikarya</taxon>
        <taxon>Ascomycota</taxon>
        <taxon>Pezizomycotina</taxon>
        <taxon>Leotiomycetes</taxon>
        <taxon>Helotiales</taxon>
        <taxon>Ploettnerulaceae</taxon>
        <taxon>Rhynchosporium</taxon>
    </lineage>
</organism>
<sequence length="172" mass="19131">MDESRDNEPSTVVNIAADGDVILVVGPEKVKLRVLSLFLKAASEPFHAMFGPDWKEGHDMLDRDTPVELLLPEDNALALKVICAVLHHRNNEVPQTLGSLLPFLRTSDIIQDLAYINCRYHPTRQASNVRTPQTHVIITVSEIGLNEVQVLPEDLLGKFSSVDDTKENIVKS</sequence>
<protein>
    <recommendedName>
        <fullName evidence="3">BTB domain-containing protein</fullName>
    </recommendedName>
</protein>
<proteinExistence type="predicted"/>
<dbReference type="Proteomes" id="UP000178912">
    <property type="component" value="Unassembled WGS sequence"/>
</dbReference>
<name>A0A1E1L910_9HELO</name>